<dbReference type="AlphaFoldDB" id="A0ABD4UDC3"/>
<dbReference type="EMBL" id="JYMX02000008">
    <property type="protein sequence ID" value="MCW3712159.1"/>
    <property type="molecule type" value="Genomic_DNA"/>
</dbReference>
<proteinExistence type="predicted"/>
<name>A0ABD4UDC3_9BURK</name>
<feature type="transmembrane region" description="Helical" evidence="1">
    <location>
        <begin position="22"/>
        <end position="43"/>
    </location>
</feature>
<evidence type="ECO:0000313" key="3">
    <source>
        <dbReference type="Proteomes" id="UP000191686"/>
    </source>
</evidence>
<protein>
    <submittedName>
        <fullName evidence="2">Uncharacterized protein</fullName>
    </submittedName>
</protein>
<accession>A0ABD4UDC3</accession>
<evidence type="ECO:0000256" key="1">
    <source>
        <dbReference type="SAM" id="Phobius"/>
    </source>
</evidence>
<keyword evidence="1" id="KW-0812">Transmembrane</keyword>
<organism evidence="2 3">
    <name type="scientific">Burkholderia cenocepacia</name>
    <dbReference type="NCBI Taxonomy" id="95486"/>
    <lineage>
        <taxon>Bacteria</taxon>
        <taxon>Pseudomonadati</taxon>
        <taxon>Pseudomonadota</taxon>
        <taxon>Betaproteobacteria</taxon>
        <taxon>Burkholderiales</taxon>
        <taxon>Burkholderiaceae</taxon>
        <taxon>Burkholderia</taxon>
        <taxon>Burkholderia cepacia complex</taxon>
    </lineage>
</organism>
<evidence type="ECO:0000313" key="2">
    <source>
        <dbReference type="EMBL" id="MCW3712159.1"/>
    </source>
</evidence>
<keyword evidence="1" id="KW-0472">Membrane</keyword>
<reference evidence="2 3" key="2">
    <citation type="journal article" date="2017" name="Front. Microbiol.">
        <title>Genomics Reveals a Unique Clone of Burkholderia cenocepacia Harboring an Actively Excising Novel Genomic Island.</title>
        <authorList>
            <person name="Patil P.P."/>
            <person name="Mali S."/>
            <person name="Midha S."/>
            <person name="Gautam V."/>
            <person name="Dash L."/>
            <person name="Kumar S."/>
            <person name="Shastri J."/>
            <person name="Singhal L."/>
            <person name="Patil P.B."/>
        </authorList>
    </citation>
    <scope>NUCLEOTIDE SEQUENCE [LARGE SCALE GENOMIC DNA]</scope>
    <source>
        <strain evidence="2 3">BC-19</strain>
    </source>
</reference>
<sequence length="99" mass="10891">MLDHFTHRSTNLQVDAIHYWKAMFYGGGSVFSLIFFAGAVGSANEVLSGRVAPTTFAVMIPVAFAAIGIGCFAVGRWIARHPPLSKKQRAYYKKEGLIR</sequence>
<reference evidence="2 3" key="1">
    <citation type="journal article" date="2017" name="Front. Microbiol.">
        <title>Genomics reveals a unique clone of Burkholderia cenocepacia harbouring an actively excising novel genomic island.</title>
        <authorList>
            <person name="Patil P."/>
            <person name="Mali S."/>
            <person name="Midha S."/>
            <person name="Gautam V."/>
            <person name="Dash L."/>
            <person name="Kumar S."/>
            <person name="Shastri J."/>
            <person name="Singhal L."/>
            <person name="Patil P.B."/>
        </authorList>
    </citation>
    <scope>NUCLEOTIDE SEQUENCE [LARGE SCALE GENOMIC DNA]</scope>
    <source>
        <strain evidence="2 3">BC-19</strain>
    </source>
</reference>
<comment type="caution">
    <text evidence="2">The sequence shown here is derived from an EMBL/GenBank/DDBJ whole genome shotgun (WGS) entry which is preliminary data.</text>
</comment>
<gene>
    <name evidence="2" type="ORF">UE95_012755</name>
</gene>
<keyword evidence="1" id="KW-1133">Transmembrane helix</keyword>
<dbReference type="Proteomes" id="UP000191686">
    <property type="component" value="Unassembled WGS sequence"/>
</dbReference>
<feature type="transmembrane region" description="Helical" evidence="1">
    <location>
        <begin position="55"/>
        <end position="79"/>
    </location>
</feature>
<dbReference type="RefSeq" id="WP_143262459.1">
    <property type="nucleotide sequence ID" value="NZ_JAIMHC010000001.1"/>
</dbReference>